<dbReference type="Proteomes" id="UP000835052">
    <property type="component" value="Unassembled WGS sequence"/>
</dbReference>
<accession>A0A8S1GY51</accession>
<comment type="caution">
    <text evidence="1">The sequence shown here is derived from an EMBL/GenBank/DDBJ whole genome shotgun (WGS) entry which is preliminary data.</text>
</comment>
<reference evidence="1" key="1">
    <citation type="submission" date="2020-10" db="EMBL/GenBank/DDBJ databases">
        <authorList>
            <person name="Kikuchi T."/>
        </authorList>
    </citation>
    <scope>NUCLEOTIDE SEQUENCE</scope>
    <source>
        <strain evidence="1">NKZ352</strain>
    </source>
</reference>
<dbReference type="AlphaFoldDB" id="A0A8S1GY51"/>
<evidence type="ECO:0000313" key="1">
    <source>
        <dbReference type="EMBL" id="CAD6187833.1"/>
    </source>
</evidence>
<proteinExistence type="predicted"/>
<dbReference type="EMBL" id="CAJGYM010000007">
    <property type="protein sequence ID" value="CAD6187833.1"/>
    <property type="molecule type" value="Genomic_DNA"/>
</dbReference>
<name>A0A8S1GY51_9PELO</name>
<organism evidence="1 2">
    <name type="scientific">Caenorhabditis auriculariae</name>
    <dbReference type="NCBI Taxonomy" id="2777116"/>
    <lineage>
        <taxon>Eukaryota</taxon>
        <taxon>Metazoa</taxon>
        <taxon>Ecdysozoa</taxon>
        <taxon>Nematoda</taxon>
        <taxon>Chromadorea</taxon>
        <taxon>Rhabditida</taxon>
        <taxon>Rhabditina</taxon>
        <taxon>Rhabditomorpha</taxon>
        <taxon>Rhabditoidea</taxon>
        <taxon>Rhabditidae</taxon>
        <taxon>Peloderinae</taxon>
        <taxon>Caenorhabditis</taxon>
    </lineage>
</organism>
<dbReference type="OrthoDB" id="5811340at2759"/>
<evidence type="ECO:0000313" key="2">
    <source>
        <dbReference type="Proteomes" id="UP000835052"/>
    </source>
</evidence>
<sequence length="89" mass="10262">MADMDTETLAKIGKEEYDLLRLLPDVDDDVTRLKFELILAEHNVLRCQIALKNVKKEEPGTPRKILFLEDELAQAEKELQVLRNPTNQS</sequence>
<protein>
    <submittedName>
        <fullName evidence="1">Uncharacterized protein</fullName>
    </submittedName>
</protein>
<gene>
    <name evidence="1" type="ORF">CAUJ_LOCUS3752</name>
</gene>
<keyword evidence="2" id="KW-1185">Reference proteome</keyword>